<dbReference type="Pfam" id="PF00207">
    <property type="entry name" value="A2M"/>
    <property type="match status" value="1"/>
</dbReference>
<dbReference type="SUPFAM" id="SSF48452">
    <property type="entry name" value="TPR-like"/>
    <property type="match status" value="1"/>
</dbReference>
<dbReference type="Pfam" id="PF11974">
    <property type="entry name" value="bMG3"/>
    <property type="match status" value="1"/>
</dbReference>
<feature type="domain" description="Apple" evidence="6">
    <location>
        <begin position="23"/>
        <end position="91"/>
    </location>
</feature>
<evidence type="ECO:0000313" key="7">
    <source>
        <dbReference type="EMBL" id="MDA5401307.1"/>
    </source>
</evidence>
<name>A0A9X3ULM3_9HYPH</name>
<dbReference type="InterPro" id="IPR049120">
    <property type="entry name" value="A2M_bMG2"/>
</dbReference>
<dbReference type="PIRSF" id="PIRSF038980">
    <property type="entry name" value="A2M_bac"/>
    <property type="match status" value="1"/>
</dbReference>
<evidence type="ECO:0000256" key="1">
    <source>
        <dbReference type="ARBA" id="ARBA00010556"/>
    </source>
</evidence>
<dbReference type="GO" id="GO:0004866">
    <property type="term" value="F:endopeptidase inhibitor activity"/>
    <property type="evidence" value="ECO:0007669"/>
    <property type="project" value="InterPro"/>
</dbReference>
<dbReference type="InterPro" id="IPR003609">
    <property type="entry name" value="Pan_app"/>
</dbReference>
<feature type="signal peptide" evidence="5">
    <location>
        <begin position="1"/>
        <end position="23"/>
    </location>
</feature>
<dbReference type="InterPro" id="IPR008930">
    <property type="entry name" value="Terpenoid_cyclase/PrenylTrfase"/>
</dbReference>
<evidence type="ECO:0000256" key="2">
    <source>
        <dbReference type="ARBA" id="ARBA00022729"/>
    </source>
</evidence>
<dbReference type="InterPro" id="IPR011626">
    <property type="entry name" value="Alpha-macroglobulin_TED"/>
</dbReference>
<evidence type="ECO:0000259" key="6">
    <source>
        <dbReference type="PROSITE" id="PS50948"/>
    </source>
</evidence>
<dbReference type="CDD" id="cd02891">
    <property type="entry name" value="A2M_like"/>
    <property type="match status" value="1"/>
</dbReference>
<keyword evidence="8" id="KW-1185">Reference proteome</keyword>
<dbReference type="InterPro" id="IPR041203">
    <property type="entry name" value="Bact_A2M_MG5"/>
</dbReference>
<dbReference type="SMART" id="SM01360">
    <property type="entry name" value="A2M"/>
    <property type="match status" value="1"/>
</dbReference>
<proteinExistence type="inferred from homology"/>
<dbReference type="CDD" id="cd01100">
    <property type="entry name" value="APPLE_Factor_XI_like"/>
    <property type="match status" value="1"/>
</dbReference>
<dbReference type="InterPro" id="IPR000177">
    <property type="entry name" value="Apple"/>
</dbReference>
<dbReference type="EMBL" id="JAPJZI010000002">
    <property type="protein sequence ID" value="MDA5401307.1"/>
    <property type="molecule type" value="Genomic_DNA"/>
</dbReference>
<dbReference type="SMART" id="SM01359">
    <property type="entry name" value="A2M_N_2"/>
    <property type="match status" value="1"/>
</dbReference>
<dbReference type="InterPro" id="IPR021868">
    <property type="entry name" value="Alpha_2_Macroglob_MG3"/>
</dbReference>
<dbReference type="InterPro" id="IPR002890">
    <property type="entry name" value="MG2"/>
</dbReference>
<organism evidence="7 8">
    <name type="scientific">Hoeflea prorocentri</name>
    <dbReference type="NCBI Taxonomy" id="1922333"/>
    <lineage>
        <taxon>Bacteria</taxon>
        <taxon>Pseudomonadati</taxon>
        <taxon>Pseudomonadota</taxon>
        <taxon>Alphaproteobacteria</taxon>
        <taxon>Hyphomicrobiales</taxon>
        <taxon>Rhizobiaceae</taxon>
        <taxon>Hoeflea</taxon>
    </lineage>
</organism>
<protein>
    <submittedName>
        <fullName evidence="7">Alpha-2-macroglobulin family protein</fullName>
    </submittedName>
</protein>
<dbReference type="PANTHER" id="PTHR40094">
    <property type="entry name" value="ALPHA-2-MACROGLOBULIN HOMOLOG"/>
    <property type="match status" value="1"/>
</dbReference>
<dbReference type="Pfam" id="PF01835">
    <property type="entry name" value="MG2"/>
    <property type="match status" value="1"/>
</dbReference>
<dbReference type="PROSITE" id="PS50948">
    <property type="entry name" value="PAN"/>
    <property type="match status" value="1"/>
</dbReference>
<dbReference type="Proteomes" id="UP001151234">
    <property type="component" value="Unassembled WGS sequence"/>
</dbReference>
<reference evidence="7" key="1">
    <citation type="submission" date="2022-11" db="EMBL/GenBank/DDBJ databases">
        <title>Draft genome sequence of Hoeflea poritis E7-10 and Hoeflea prorocentri PM5-8, separated from scleractinian coral Porites lutea and marine dinoflagellate.</title>
        <authorList>
            <person name="Zhang G."/>
            <person name="Wei Q."/>
            <person name="Cai L."/>
        </authorList>
    </citation>
    <scope>NUCLEOTIDE SEQUENCE</scope>
    <source>
        <strain evidence="7">PM5-8</strain>
    </source>
</reference>
<dbReference type="Pfam" id="PF17973">
    <property type="entry name" value="bMG10"/>
    <property type="match status" value="1"/>
</dbReference>
<evidence type="ECO:0000313" key="8">
    <source>
        <dbReference type="Proteomes" id="UP001151234"/>
    </source>
</evidence>
<dbReference type="RefSeq" id="WP_267993298.1">
    <property type="nucleotide sequence ID" value="NZ_JAPJZI010000002.1"/>
</dbReference>
<dbReference type="GO" id="GO:0005615">
    <property type="term" value="C:extracellular space"/>
    <property type="evidence" value="ECO:0007669"/>
    <property type="project" value="InterPro"/>
</dbReference>
<dbReference type="Pfam" id="PF21142">
    <property type="entry name" value="A2M_bMG2"/>
    <property type="match status" value="1"/>
</dbReference>
<evidence type="ECO:0000256" key="5">
    <source>
        <dbReference type="SAM" id="SignalP"/>
    </source>
</evidence>
<dbReference type="InterPro" id="IPR047565">
    <property type="entry name" value="Alpha-macroglob_thiol-ester_cl"/>
</dbReference>
<dbReference type="SMART" id="SM00223">
    <property type="entry name" value="APPLE"/>
    <property type="match status" value="1"/>
</dbReference>
<dbReference type="InterPro" id="IPR051802">
    <property type="entry name" value="YfhM-like"/>
</dbReference>
<keyword evidence="3" id="KW-0677">Repeat</keyword>
<dbReference type="InterPro" id="IPR026284">
    <property type="entry name" value="A2MG_proteobact"/>
</dbReference>
<evidence type="ECO:0000256" key="4">
    <source>
        <dbReference type="ARBA" id="ARBA00023157"/>
    </source>
</evidence>
<sequence length="1818" mass="193941">MFKRLGTIAVLIAGIAVAGTALASDTRRIETVDNADYYGFDLRAEKDVTLDECKSICLSDGDCRAFTFNTKAQWCFLKSDFNRLEPFEGAVAGKVVTGTDGADLGAPSDLSFLGRGLYTEASQKKSELTARRDGETGLAATVAAGRNALAAGDPAFAVDAFGRAIGIDPGDVDLWLNLSHAALNTLYAGSQNDYSMQRTASSAALNAYELSRTAPQRAQALDLLAKALEVRQQFRPALEAYKESLALVDSPRVRADFQDLRSRKGFRVVEHTVDADSATARLCVRFSDPLMPTGVDYASYVSIDGRAAGDVTAKGQEICAGGLEHGKTYRLTLRSGLPAEIGEILEAPVTISAYVRDRSPSVRFDGDRFVLPGAGRKGVPVVSINADAVELELYRIGDRSLAPVMAKSRFLRQLDAYDEDTIRDELGEKVWQGTLETGNELNRETITSFPVDEALPERKPGVYVITARVAGERLDNWQSRATQWLVVSDIGLSTFSGSDGLHVFARSLDTAKPRANAELTLLARNNEILGQATTDSDGRAHFAAGLMRGKAGLEPAVVTVTGEDGDFVFLDLSRAGFDLSDRGVSGRAAPGPLDVYAWLDRGIYRAGETVHLSALLRDDAALAVANLPLTFTVVRPDGKEDRRSVRTGGPAGGYQLDLDLPANAMQGAWTIRSVAGNGGAALSETRFLVEDFRPDRIAVDLVLPKAPLAVGGTEQAEIDGRFLYGAPAAGLSADAELKLKSVRTRPSFPGYVFGLADEAAVESQLDIASVPLLNAQGKSTVDLSLRTLPATTHPLEADLTVRLREGGGRAVEKTGTMRVRPEGLMIGIRPGFEGGQVGENATARFQVIAAGADGKAVAGTDLKWSLLQIERDYQWYREGNSWRYEPVEYTKQIRDGVVSSTPETPGEIDVTVDWGRYRLIVETDSPGGPASSIEFDSGWHVSTASTESPDGLEIALDRQSYSAGETARLKITPRFAGEALIAVSNERLHEVFNVTVPGEGTVLDIPVKDGWGAGAYVTATLIMPGDRAESRLPARAVGVKWLAVDPGDRALAVSLQVPDKIQPNTRLDIPITVSGAGKTARITLAAVDVGILNLTAYRAPDPQDWYFGQRRMGVELRDLYGRLIDGSQGVTGRLRTGGDGPGMAIKGSPPREKLVALFSGIVETDADGKATVSFDIPQFNGTLKLMAVAWTDEGVGQAQKDLIVRDPVVVTASLPQFLAPGDVSLLRFDIANTDGPDGAYAVTLDTGEALSVSSPDLPATINLTKGAKTALTVGVQAGQPTQAEVALRLVGPDGTTVENRQSVDVRPATLPVTTRLELPLAANGGSAVVDAELLAANYLDGASVTVGVSKSDFDVPGLLMSLDRYPYGCAEQTTSRALPLLYLSELDAPASLIGETGLRGKIEASIARVLSYQSAAGSFGLWGPGGGDLWLDAYVTDFLTRAREREYAVPQQSMRVALDNLQSVLSYTNSVADDGDGIAYALYVLARNKRASAGDLRYYADAQLDAFRTPMARAQIAAALALYGDVERAQRAFASAYQLADGSAAADLRRTDYGSPLRDDAALLALAGESRPASPLFGDMVRLVSSRQMQSPARTTQEQAWMLLAARAVQDQENTLRLELNGETIDGALSRSVSGASLTSDPLRLRNNGSEALTAIVTTVAAPVQPPEAGGKGFAISRAYYDMSGNEISIDTVDQNTRFVVVLTVQQTTDLPAQIVITDLLPAGVEIDNPRIVQSAALSAFSWLGDTAPAHTEFHSDRFAAAFKTSGSNRDPMRVAYVARAAIPGTYALPAAQVEDMYRPEFAARTGARFMTVRGANQ</sequence>
<dbReference type="PANTHER" id="PTHR40094:SF1">
    <property type="entry name" value="UBIQUITIN DOMAIN-CONTAINING PROTEIN"/>
    <property type="match status" value="1"/>
</dbReference>
<dbReference type="GO" id="GO:0006508">
    <property type="term" value="P:proteolysis"/>
    <property type="evidence" value="ECO:0007669"/>
    <property type="project" value="InterPro"/>
</dbReference>
<dbReference type="SMART" id="SM01419">
    <property type="entry name" value="Thiol-ester_cl"/>
    <property type="match status" value="1"/>
</dbReference>
<gene>
    <name evidence="7" type="ORF">OQ273_22230</name>
</gene>
<dbReference type="Gene3D" id="1.25.40.10">
    <property type="entry name" value="Tetratricopeptide repeat domain"/>
    <property type="match status" value="1"/>
</dbReference>
<accession>A0A9X3ULM3</accession>
<keyword evidence="2 5" id="KW-0732">Signal</keyword>
<feature type="chain" id="PRO_5040889300" evidence="5">
    <location>
        <begin position="24"/>
        <end position="1818"/>
    </location>
</feature>
<dbReference type="InterPro" id="IPR041246">
    <property type="entry name" value="Bact_MG10"/>
</dbReference>
<comment type="similarity">
    <text evidence="1">Belongs to the protease inhibitor I39 (alpha-2-macroglobulin) family. Bacterial alpha-2-macroglobulin subfamily.</text>
</comment>
<dbReference type="Pfam" id="PF17962">
    <property type="entry name" value="bMG6"/>
    <property type="match status" value="1"/>
</dbReference>
<comment type="caution">
    <text evidence="7">The sequence shown here is derived from an EMBL/GenBank/DDBJ whole genome shotgun (WGS) entry which is preliminary data.</text>
</comment>
<dbReference type="InterPro" id="IPR011990">
    <property type="entry name" value="TPR-like_helical_dom_sf"/>
</dbReference>
<dbReference type="InterPro" id="IPR011625">
    <property type="entry name" value="A2M_N_BRD"/>
</dbReference>
<keyword evidence="4" id="KW-1015">Disulfide bond</keyword>
<dbReference type="Gene3D" id="1.50.10.20">
    <property type="match status" value="1"/>
</dbReference>
<dbReference type="Pfam" id="PF07703">
    <property type="entry name" value="A2M_BRD"/>
    <property type="match status" value="1"/>
</dbReference>
<dbReference type="SUPFAM" id="SSF48239">
    <property type="entry name" value="Terpenoid cyclases/Protein prenyltransferases"/>
    <property type="match status" value="1"/>
</dbReference>
<dbReference type="Gene3D" id="3.50.4.10">
    <property type="entry name" value="Hepatocyte Growth Factor"/>
    <property type="match status" value="1"/>
</dbReference>
<dbReference type="InterPro" id="IPR001599">
    <property type="entry name" value="Macroglobln_a2"/>
</dbReference>
<dbReference type="InterPro" id="IPR041462">
    <property type="entry name" value="Bact_A2M_MG6"/>
</dbReference>
<dbReference type="Gene3D" id="2.60.40.1930">
    <property type="match status" value="1"/>
</dbReference>
<evidence type="ECO:0000256" key="3">
    <source>
        <dbReference type="ARBA" id="ARBA00022737"/>
    </source>
</evidence>
<dbReference type="Pfam" id="PF17972">
    <property type="entry name" value="bMG5"/>
    <property type="match status" value="1"/>
</dbReference>
<dbReference type="Pfam" id="PF00024">
    <property type="entry name" value="PAN_1"/>
    <property type="match status" value="1"/>
</dbReference>
<dbReference type="Pfam" id="PF07678">
    <property type="entry name" value="TED_complement"/>
    <property type="match status" value="1"/>
</dbReference>
<dbReference type="SUPFAM" id="SSF57414">
    <property type="entry name" value="Hairpin loop containing domain-like"/>
    <property type="match status" value="1"/>
</dbReference>